<comment type="caution">
    <text evidence="2">The sequence shown here is derived from an EMBL/GenBank/DDBJ whole genome shotgun (WGS) entry which is preliminary data.</text>
</comment>
<gene>
    <name evidence="2" type="ORF">A9Q02_10580</name>
</gene>
<dbReference type="EMBL" id="LYXE01000050">
    <property type="protein sequence ID" value="PDW00256.1"/>
    <property type="molecule type" value="Genomic_DNA"/>
</dbReference>
<dbReference type="InterPro" id="IPR047679">
    <property type="entry name" value="BREX_BrxC"/>
</dbReference>
<dbReference type="OrthoDB" id="3201900at2"/>
<protein>
    <recommendedName>
        <fullName evidence="1">Probable ATP-binding protein BrxC 4th six-stranded beta-sheet domain-containing protein</fullName>
    </recommendedName>
</protein>
<organism evidence="2 3">
    <name type="scientific">Candidatus Chloroploca asiatica</name>
    <dbReference type="NCBI Taxonomy" id="1506545"/>
    <lineage>
        <taxon>Bacteria</taxon>
        <taxon>Bacillati</taxon>
        <taxon>Chloroflexota</taxon>
        <taxon>Chloroflexia</taxon>
        <taxon>Chloroflexales</taxon>
        <taxon>Chloroflexineae</taxon>
        <taxon>Oscillochloridaceae</taxon>
        <taxon>Candidatus Chloroploca</taxon>
    </lineage>
</organism>
<dbReference type="NCBIfam" id="NF033441">
    <property type="entry name" value="BREX_BrxC"/>
    <property type="match status" value="1"/>
</dbReference>
<sequence length="1204" mass="135208">MRIRDTFATTIQERIEPVVKVVDRRPTVLLDEIRNLVVTPQWERYLRSFLDVYAESADRVDEQGIGMWISGFFGSGKSLLVKVIGTLLEGQDLNDQPIHEIFLTRLPSISPDRAALSRYLTILKRKLTTTVVGGNLHALVASRDDTLALITFKLFANDRGYTQNWPLAWAIEYQIDERSLTSDFRAQVAQQTGTSWEEVRADPEFYLEGLYQVAATLLPENFRDGPASVERAVTMVAQRGITPTDLIARFRRWCEVRDGGGRRHKLFIQLDELGQWIAGGQRTERAQQVQALIETAAATGAGRIWIAVTAHGDVQALQSSLQQEEYAKINQRFASKCKLSNEDISLVVEQRLLLKTQQARTLLEQRFQDRSGDLTDMGTIQGQRQYPAPNAEQFALFYPYMPWTVTVIPDVVKGIAQAAGRDEALTGSNRTMIGVVQGAIIETPGLLEGSIGRLLCLADLYDQLATDAPIETKTDLNRIRESVPGATERTPRVAKALYLLGEAEYIPTTLDHVARALADSIDTDLTSVRSWARVELDRLVEARYAKRVGELYVFLNTQQRSFQDKVRDKQERIQIETHELIEALKSYDSEEALRFDRVPIEGRELTLKLEIDNRVVRNATAHVTLKISSPFQRAIDTQLSNDTAMKQRSNESPHAILIRLDDVQGLRSMLALALATEQVSQELLSATTSNETEKDVARQARQVDLASHRAEVRRLLAQAVRGARLFFRGTSYDPIAGDSASSAIRNTLAEILPQIYARFSDMPYRITNEETAVKAALANNPSNADLRELGVYRSDGTLNDAHPLLSALRSRLPVDDQYQQFVQAEALRSDLERPPFGWDPNAVKVGLALLIRASACRLIDNSRTLSDPADPEVVQVLTKETRFRSLRVQGVRSDLTMEELREIRGYLEALFGARPALVQASLNTALGEKLQLSDQQAADVQRWAATARCPLPPTFESGRSLIAELLNTAAPQARLPRFREQAETLASYHNLLHQLSEYQRDHGSEFANIRDFYTSMVNAEIGLTEVNRFLSDWRVVTQERSITDSARWNEINRAYQAARQALTNQAAAWRQQAQVALSELEQTLPDRVRRAGVPAEQVDQELHALQQIYAPLQTRLTTAELNLSEARGALTALNNVTFELQQQIAELRERYAPVKPPTGEVHMALSDHVGGRRLSTPADVEQVLAELREQWLAVIEKQQIVVLE</sequence>
<evidence type="ECO:0000313" key="3">
    <source>
        <dbReference type="Proteomes" id="UP000220922"/>
    </source>
</evidence>
<dbReference type="Pfam" id="PF25796">
    <property type="entry name" value="BREX_BrxC_4th"/>
    <property type="match status" value="1"/>
</dbReference>
<dbReference type="Proteomes" id="UP000220922">
    <property type="component" value="Unassembled WGS sequence"/>
</dbReference>
<accession>A0A2H3KRP1</accession>
<evidence type="ECO:0000313" key="2">
    <source>
        <dbReference type="EMBL" id="PDW00256.1"/>
    </source>
</evidence>
<dbReference type="AlphaFoldDB" id="A0A2H3KRP1"/>
<dbReference type="RefSeq" id="WP_097651212.1">
    <property type="nucleotide sequence ID" value="NZ_LYXE01000050.1"/>
</dbReference>
<feature type="domain" description="Probable ATP-binding protein BrxC 4th six-stranded beta-sheet" evidence="1">
    <location>
        <begin position="574"/>
        <end position="750"/>
    </location>
</feature>
<proteinExistence type="predicted"/>
<name>A0A2H3KRP1_9CHLR</name>
<reference evidence="2 3" key="1">
    <citation type="submission" date="2016-05" db="EMBL/GenBank/DDBJ databases">
        <authorList>
            <person name="Lavstsen T."/>
            <person name="Jespersen J.S."/>
        </authorList>
    </citation>
    <scope>NUCLEOTIDE SEQUENCE [LARGE SCALE GENOMIC DNA]</scope>
    <source>
        <strain evidence="2 3">B7-9</strain>
    </source>
</reference>
<keyword evidence="3" id="KW-1185">Reference proteome</keyword>
<dbReference type="InterPro" id="IPR058036">
    <property type="entry name" value="BREX_BrxC_4th"/>
</dbReference>
<evidence type="ECO:0000259" key="1">
    <source>
        <dbReference type="Pfam" id="PF25796"/>
    </source>
</evidence>